<proteinExistence type="inferred from homology"/>
<dbReference type="FunFam" id="3.40.50.360:FF:000001">
    <property type="entry name" value="NAD(P)H dehydrogenase (Quinone) FQR1-like"/>
    <property type="match status" value="1"/>
</dbReference>
<dbReference type="EMBL" id="JANBOH010000043">
    <property type="protein sequence ID" value="KAJ1646971.1"/>
    <property type="molecule type" value="Genomic_DNA"/>
</dbReference>
<evidence type="ECO:0000313" key="4">
    <source>
        <dbReference type="EMBL" id="KAJ1646971.1"/>
    </source>
</evidence>
<dbReference type="AlphaFoldDB" id="A0A9W7XNQ5"/>
<dbReference type="PROSITE" id="PS50902">
    <property type="entry name" value="FLAVODOXIN_LIKE"/>
    <property type="match status" value="1"/>
</dbReference>
<comment type="similarity">
    <text evidence="1">Belongs to the WrbA family.</text>
</comment>
<dbReference type="SUPFAM" id="SSF52218">
    <property type="entry name" value="Flavoproteins"/>
    <property type="match status" value="1"/>
</dbReference>
<dbReference type="GO" id="GO:0016020">
    <property type="term" value="C:membrane"/>
    <property type="evidence" value="ECO:0007669"/>
    <property type="project" value="TreeGrafter"/>
</dbReference>
<evidence type="ECO:0000313" key="5">
    <source>
        <dbReference type="Proteomes" id="UP001145021"/>
    </source>
</evidence>
<organism evidence="4 5">
    <name type="scientific">Coemansia asiatica</name>
    <dbReference type="NCBI Taxonomy" id="1052880"/>
    <lineage>
        <taxon>Eukaryota</taxon>
        <taxon>Fungi</taxon>
        <taxon>Fungi incertae sedis</taxon>
        <taxon>Zoopagomycota</taxon>
        <taxon>Kickxellomycotina</taxon>
        <taxon>Kickxellomycetes</taxon>
        <taxon>Kickxellales</taxon>
        <taxon>Kickxellaceae</taxon>
        <taxon>Coemansia</taxon>
    </lineage>
</organism>
<reference evidence="4" key="1">
    <citation type="submission" date="2022-07" db="EMBL/GenBank/DDBJ databases">
        <title>Phylogenomic reconstructions and comparative analyses of Kickxellomycotina fungi.</title>
        <authorList>
            <person name="Reynolds N.K."/>
            <person name="Stajich J.E."/>
            <person name="Barry K."/>
            <person name="Grigoriev I.V."/>
            <person name="Crous P."/>
            <person name="Smith M.E."/>
        </authorList>
    </citation>
    <scope>NUCLEOTIDE SEQUENCE</scope>
    <source>
        <strain evidence="4">NBRC 105413</strain>
    </source>
</reference>
<dbReference type="PANTHER" id="PTHR30546">
    <property type="entry name" value="FLAVODOXIN-RELATED PROTEIN WRBA-RELATED"/>
    <property type="match status" value="1"/>
</dbReference>
<evidence type="ECO:0000259" key="3">
    <source>
        <dbReference type="PROSITE" id="PS50902"/>
    </source>
</evidence>
<dbReference type="Proteomes" id="UP001145021">
    <property type="component" value="Unassembled WGS sequence"/>
</dbReference>
<dbReference type="GO" id="GO:0010181">
    <property type="term" value="F:FMN binding"/>
    <property type="evidence" value="ECO:0007669"/>
    <property type="project" value="InterPro"/>
</dbReference>
<dbReference type="Pfam" id="PF03358">
    <property type="entry name" value="FMN_red"/>
    <property type="match status" value="1"/>
</dbReference>
<dbReference type="InterPro" id="IPR029039">
    <property type="entry name" value="Flavoprotein-like_sf"/>
</dbReference>
<dbReference type="InterPro" id="IPR005025">
    <property type="entry name" value="FMN_Rdtase-like_dom"/>
</dbReference>
<dbReference type="InterPro" id="IPR008254">
    <property type="entry name" value="Flavodoxin/NO_synth"/>
</dbReference>
<dbReference type="PANTHER" id="PTHR30546:SF23">
    <property type="entry name" value="FLAVOPROTEIN-LIKE PROTEIN YCP4-RELATED"/>
    <property type="match status" value="1"/>
</dbReference>
<comment type="caution">
    <text evidence="4">The sequence shown here is derived from an EMBL/GenBank/DDBJ whole genome shotgun (WGS) entry which is preliminary data.</text>
</comment>
<protein>
    <recommendedName>
        <fullName evidence="3">Flavodoxin-like domain-containing protein</fullName>
    </recommendedName>
</protein>
<feature type="compositionally biased region" description="Low complexity" evidence="2">
    <location>
        <begin position="235"/>
        <end position="273"/>
    </location>
</feature>
<gene>
    <name evidence="4" type="ORF">LPJ64_001592</name>
</gene>
<dbReference type="NCBIfam" id="TIGR01755">
    <property type="entry name" value="flav_wrbA"/>
    <property type="match status" value="1"/>
</dbReference>
<dbReference type="Gene3D" id="3.40.50.360">
    <property type="match status" value="1"/>
</dbReference>
<accession>A0A9W7XNQ5</accession>
<name>A0A9W7XNQ5_9FUNG</name>
<evidence type="ECO:0000256" key="2">
    <source>
        <dbReference type="SAM" id="MobiDB-lite"/>
    </source>
</evidence>
<dbReference type="InterPro" id="IPR010089">
    <property type="entry name" value="Flavoprotein_WrbA-like"/>
</dbReference>
<dbReference type="NCBIfam" id="NF002999">
    <property type="entry name" value="PRK03767.1"/>
    <property type="match status" value="1"/>
</dbReference>
<sequence length="295" mass="30735">MAGSKPKIFVIYYSTYGHVHTIAQAITKGLLKTNTVDAELFQIPETLPADVLEKMHAAPRANVPEITPEKLTEADGFLFGFPTRFGVAPAQVKSFFDATGKLWSKGALQGKPAGLFFSTASQHGGQESTAYTFLSHFAHHGLVYVPLGYASPHMFDNESVVGSSPWGAGTIAGPDGSLQPSVMELEIAETQGEKFAQVAVKLFNTAAGASVNPGAPVPAEVPDAAVVPTDVPPVAEEAKPEPVSAAEAAPVKNNAQADKSAAAAAPGGANPQDVPKKSSLMENLIAKLKNAFSSK</sequence>
<feature type="domain" description="Flavodoxin-like" evidence="3">
    <location>
        <begin position="8"/>
        <end position="171"/>
    </location>
</feature>
<feature type="region of interest" description="Disordered" evidence="2">
    <location>
        <begin position="235"/>
        <end position="278"/>
    </location>
</feature>
<keyword evidence="5" id="KW-1185">Reference proteome</keyword>
<dbReference type="GO" id="GO:0003955">
    <property type="term" value="F:NAD(P)H dehydrogenase (quinone) activity"/>
    <property type="evidence" value="ECO:0007669"/>
    <property type="project" value="InterPro"/>
</dbReference>
<evidence type="ECO:0000256" key="1">
    <source>
        <dbReference type="ARBA" id="ARBA00006961"/>
    </source>
</evidence>